<reference evidence="7 8" key="1">
    <citation type="journal article" date="2019" name="Int. J. Syst. Evol. Microbiol.">
        <title>The Global Catalogue of Microorganisms (GCM) 10K type strain sequencing project: providing services to taxonomists for standard genome sequencing and annotation.</title>
        <authorList>
            <consortium name="The Broad Institute Genomics Platform"/>
            <consortium name="The Broad Institute Genome Sequencing Center for Infectious Disease"/>
            <person name="Wu L."/>
            <person name="Ma J."/>
        </authorList>
    </citation>
    <scope>NUCLEOTIDE SEQUENCE [LARGE SCALE GENOMIC DNA]</scope>
    <source>
        <strain evidence="7 8">JCM 14326</strain>
    </source>
</reference>
<gene>
    <name evidence="7" type="ORF">GCM10009751_28160</name>
</gene>
<evidence type="ECO:0000256" key="1">
    <source>
        <dbReference type="ARBA" id="ARBA00004141"/>
    </source>
</evidence>
<dbReference type="RefSeq" id="WP_344103962.1">
    <property type="nucleotide sequence ID" value="NZ_BAAANL010000005.1"/>
</dbReference>
<evidence type="ECO:0000256" key="4">
    <source>
        <dbReference type="ARBA" id="ARBA00023136"/>
    </source>
</evidence>
<feature type="transmembrane region" description="Helical" evidence="5">
    <location>
        <begin position="180"/>
        <end position="199"/>
    </location>
</feature>
<name>A0ABN2NG85_9MICO</name>
<accession>A0ABN2NG85</accession>
<comment type="subcellular location">
    <subcellularLocation>
        <location evidence="1">Membrane</location>
        <topology evidence="1">Multi-pass membrane protein</topology>
    </subcellularLocation>
</comment>
<feature type="transmembrane region" description="Helical" evidence="5">
    <location>
        <begin position="49"/>
        <end position="66"/>
    </location>
</feature>
<evidence type="ECO:0000313" key="7">
    <source>
        <dbReference type="EMBL" id="GAA1868009.1"/>
    </source>
</evidence>
<sequence length="471" mass="49644">MATAELSPGQPRPHGPVIVVLLCLAALLFEATSDVLPDAPIFGVVTWQRVVTTAGFAAALVAGARWRHFRTRLDIPVVVLLLASAVAAYRWGGDAPFRHLFSYVSVYYLATALMRLQPTAWRALVVLAAGAVTVASAVAIGQSSENVPTGFCRSGLLRDASCSEPGVFARATGTFSNPNLLAAFLLLLVPLAVLAVTMFTDHLQRVVAMAAIVLACAALLVTYSRGPWVAGFAAALVLAWQWARTRFSPQQLRLAAMIGAGLLVVGLIGIALVSQAGRSLGVRNEAWSTALRVAADEPLGVGLGRAGDVVNARIEGSVEFFHLHNLWLNWLVEAGVLGFLAITAVTIGSTVTAFGLAVRGHAMGFAASSALIGYFTMNLMDHPSSLGRLATAMWLVLGFVMGAAPARWRGWTERYDLPVAAAADPYGGSGAWPASSAELALSTASSGVRAVPRHVRSFEPARTGGRTRVRR</sequence>
<feature type="transmembrane region" description="Helical" evidence="5">
    <location>
        <begin position="123"/>
        <end position="141"/>
    </location>
</feature>
<proteinExistence type="predicted"/>
<dbReference type="PANTHER" id="PTHR37422">
    <property type="entry name" value="TEICHURONIC ACID BIOSYNTHESIS PROTEIN TUAE"/>
    <property type="match status" value="1"/>
</dbReference>
<evidence type="ECO:0000256" key="5">
    <source>
        <dbReference type="SAM" id="Phobius"/>
    </source>
</evidence>
<feature type="transmembrane region" description="Helical" evidence="5">
    <location>
        <begin position="229"/>
        <end position="247"/>
    </location>
</feature>
<evidence type="ECO:0000256" key="2">
    <source>
        <dbReference type="ARBA" id="ARBA00022692"/>
    </source>
</evidence>
<feature type="transmembrane region" description="Helical" evidence="5">
    <location>
        <begin position="386"/>
        <end position="404"/>
    </location>
</feature>
<feature type="transmembrane region" description="Helical" evidence="5">
    <location>
        <begin position="254"/>
        <end position="273"/>
    </location>
</feature>
<evidence type="ECO:0000256" key="3">
    <source>
        <dbReference type="ARBA" id="ARBA00022989"/>
    </source>
</evidence>
<feature type="transmembrane region" description="Helical" evidence="5">
    <location>
        <begin position="73"/>
        <end position="91"/>
    </location>
</feature>
<keyword evidence="4 5" id="KW-0472">Membrane</keyword>
<dbReference type="Pfam" id="PF04932">
    <property type="entry name" value="Wzy_C"/>
    <property type="match status" value="1"/>
</dbReference>
<keyword evidence="2 5" id="KW-0812">Transmembrane</keyword>
<comment type="caution">
    <text evidence="7">The sequence shown here is derived from an EMBL/GenBank/DDBJ whole genome shotgun (WGS) entry which is preliminary data.</text>
</comment>
<dbReference type="Proteomes" id="UP001501094">
    <property type="component" value="Unassembled WGS sequence"/>
</dbReference>
<keyword evidence="3 5" id="KW-1133">Transmembrane helix</keyword>
<evidence type="ECO:0000259" key="6">
    <source>
        <dbReference type="Pfam" id="PF04932"/>
    </source>
</evidence>
<feature type="domain" description="O-antigen ligase-related" evidence="6">
    <location>
        <begin position="210"/>
        <end position="342"/>
    </location>
</feature>
<evidence type="ECO:0000313" key="8">
    <source>
        <dbReference type="Proteomes" id="UP001501094"/>
    </source>
</evidence>
<keyword evidence="8" id="KW-1185">Reference proteome</keyword>
<dbReference type="EMBL" id="BAAANL010000005">
    <property type="protein sequence ID" value="GAA1868009.1"/>
    <property type="molecule type" value="Genomic_DNA"/>
</dbReference>
<organism evidence="7 8">
    <name type="scientific">Myceligenerans crystallogenes</name>
    <dbReference type="NCBI Taxonomy" id="316335"/>
    <lineage>
        <taxon>Bacteria</taxon>
        <taxon>Bacillati</taxon>
        <taxon>Actinomycetota</taxon>
        <taxon>Actinomycetes</taxon>
        <taxon>Micrococcales</taxon>
        <taxon>Promicromonosporaceae</taxon>
        <taxon>Myceligenerans</taxon>
    </lineage>
</organism>
<feature type="transmembrane region" description="Helical" evidence="5">
    <location>
        <begin position="330"/>
        <end position="355"/>
    </location>
</feature>
<dbReference type="PANTHER" id="PTHR37422:SF13">
    <property type="entry name" value="LIPOPOLYSACCHARIDE BIOSYNTHESIS PROTEIN PA4999-RELATED"/>
    <property type="match status" value="1"/>
</dbReference>
<dbReference type="InterPro" id="IPR051533">
    <property type="entry name" value="WaaL-like"/>
</dbReference>
<protein>
    <recommendedName>
        <fullName evidence="6">O-antigen ligase-related domain-containing protein</fullName>
    </recommendedName>
</protein>
<feature type="transmembrane region" description="Helical" evidence="5">
    <location>
        <begin position="362"/>
        <end position="380"/>
    </location>
</feature>
<dbReference type="InterPro" id="IPR007016">
    <property type="entry name" value="O-antigen_ligase-rel_domated"/>
</dbReference>